<comment type="similarity">
    <text evidence="1 5">Belongs to the peptidase S41A family.</text>
</comment>
<evidence type="ECO:0000313" key="9">
    <source>
        <dbReference type="Proteomes" id="UP000318995"/>
    </source>
</evidence>
<feature type="region of interest" description="Disordered" evidence="6">
    <location>
        <begin position="564"/>
        <end position="586"/>
    </location>
</feature>
<dbReference type="NCBIfam" id="TIGR00225">
    <property type="entry name" value="prc"/>
    <property type="match status" value="1"/>
</dbReference>
<dbReference type="GO" id="GO:0006508">
    <property type="term" value="P:proteolysis"/>
    <property type="evidence" value="ECO:0007669"/>
    <property type="project" value="UniProtKB-KW"/>
</dbReference>
<organism evidence="8 9">
    <name type="scientific">Botrimarina hoheduenensis</name>
    <dbReference type="NCBI Taxonomy" id="2528000"/>
    <lineage>
        <taxon>Bacteria</taxon>
        <taxon>Pseudomonadati</taxon>
        <taxon>Planctomycetota</taxon>
        <taxon>Planctomycetia</taxon>
        <taxon>Pirellulales</taxon>
        <taxon>Lacipirellulaceae</taxon>
        <taxon>Botrimarina</taxon>
    </lineage>
</organism>
<reference evidence="8 9" key="1">
    <citation type="submission" date="2019-02" db="EMBL/GenBank/DDBJ databases">
        <title>Deep-cultivation of Planctomycetes and their phenomic and genomic characterization uncovers novel biology.</title>
        <authorList>
            <person name="Wiegand S."/>
            <person name="Jogler M."/>
            <person name="Boedeker C."/>
            <person name="Pinto D."/>
            <person name="Vollmers J."/>
            <person name="Rivas-Marin E."/>
            <person name="Kohn T."/>
            <person name="Peeters S.H."/>
            <person name="Heuer A."/>
            <person name="Rast P."/>
            <person name="Oberbeckmann S."/>
            <person name="Bunk B."/>
            <person name="Jeske O."/>
            <person name="Meyerdierks A."/>
            <person name="Storesund J.E."/>
            <person name="Kallscheuer N."/>
            <person name="Luecker S."/>
            <person name="Lage O.M."/>
            <person name="Pohl T."/>
            <person name="Merkel B.J."/>
            <person name="Hornburger P."/>
            <person name="Mueller R.-W."/>
            <person name="Bruemmer F."/>
            <person name="Labrenz M."/>
            <person name="Spormann A.M."/>
            <person name="Op Den Camp H."/>
            <person name="Overmann J."/>
            <person name="Amann R."/>
            <person name="Jetten M.S.M."/>
            <person name="Mascher T."/>
            <person name="Medema M.H."/>
            <person name="Devos D.P."/>
            <person name="Kaster A.-K."/>
            <person name="Ovreas L."/>
            <person name="Rohde M."/>
            <person name="Galperin M.Y."/>
            <person name="Jogler C."/>
        </authorList>
    </citation>
    <scope>NUCLEOTIDE SEQUENCE [LARGE SCALE GENOMIC DNA]</scope>
    <source>
        <strain evidence="8 9">Pla111</strain>
    </source>
</reference>
<evidence type="ECO:0000259" key="7">
    <source>
        <dbReference type="PROSITE" id="PS50106"/>
    </source>
</evidence>
<dbReference type="PANTHER" id="PTHR32060:SF30">
    <property type="entry name" value="CARBOXY-TERMINAL PROCESSING PROTEASE CTPA"/>
    <property type="match status" value="1"/>
</dbReference>
<dbReference type="PROSITE" id="PS50106">
    <property type="entry name" value="PDZ"/>
    <property type="match status" value="1"/>
</dbReference>
<sequence length="616" mass="65739">MSLRVLNGALRLARRPDQPIGLALGMLFLLATSATFAQPSQWPAQGTSAGTDESVAIATEALPQLADDALLQGLELERQGMWGDAAAHYEQAVRETPADGRLERRLDIARLHSSLMRRYADTSYRQMVDTLDSRAALGLYSEILSKIESHYVSTPPWGRLVRRGAHAVVIAARDPEFAQRFGVSVSDEQLQGFAAEVNRLAPNSESVRTVAQSQRLVGQLAADAQRRFGGPGSAWVLEFVAAAVGGLDNYSSFLTPDQLRDVFAQIEGNFVGLGVELKSDRRALLIVRVIPGSPAARAGLQAGDRIVAVDGRPTADMTTDQAAAMLTGEAGSIAQVTIESSRAGTFAGDSVDIATHIGADLAGQQQASARQTLSVRREQVEVPSLERVRIVDAYNGVAYVRVPVFQKTTSRDLESTLWDLHSRGMKSLVLDLRGNPGGLLTASVELVDKFVSQGGIVSTRGRSAGEDFDYRAHQQGTWRVPLVVLIDGDSASASEIFAAAIRDNRRGTLIGDRSFGKGSVQGIFPMSHAGAGVRLTTAKFYSPAGHPISEVGVNPDIVVRHATSVADGRDNADSPPSQTVGYRGPTGAQEAILGGEAADLALERAIETARRMTTAR</sequence>
<dbReference type="GO" id="GO:0008236">
    <property type="term" value="F:serine-type peptidase activity"/>
    <property type="evidence" value="ECO:0007669"/>
    <property type="project" value="UniProtKB-KW"/>
</dbReference>
<keyword evidence="3 5" id="KW-0378">Hydrolase</keyword>
<evidence type="ECO:0000256" key="1">
    <source>
        <dbReference type="ARBA" id="ARBA00009179"/>
    </source>
</evidence>
<dbReference type="SMART" id="SM00228">
    <property type="entry name" value="PDZ"/>
    <property type="match status" value="1"/>
</dbReference>
<dbReference type="SMART" id="SM00245">
    <property type="entry name" value="TSPc"/>
    <property type="match status" value="1"/>
</dbReference>
<dbReference type="InterPro" id="IPR005151">
    <property type="entry name" value="Tail-specific_protease"/>
</dbReference>
<dbReference type="CDD" id="cd06782">
    <property type="entry name" value="cpPDZ_CPP-like"/>
    <property type="match status" value="1"/>
</dbReference>
<dbReference type="Gene3D" id="3.30.750.44">
    <property type="match status" value="1"/>
</dbReference>
<dbReference type="GO" id="GO:0007165">
    <property type="term" value="P:signal transduction"/>
    <property type="evidence" value="ECO:0007669"/>
    <property type="project" value="TreeGrafter"/>
</dbReference>
<dbReference type="Pfam" id="PF03572">
    <property type="entry name" value="Peptidase_S41"/>
    <property type="match status" value="1"/>
</dbReference>
<dbReference type="EC" id="3.4.21.-" evidence="8"/>
<dbReference type="Gene3D" id="2.30.42.10">
    <property type="match status" value="1"/>
</dbReference>
<dbReference type="PANTHER" id="PTHR32060">
    <property type="entry name" value="TAIL-SPECIFIC PROTEASE"/>
    <property type="match status" value="1"/>
</dbReference>
<comment type="caution">
    <text evidence="8">The sequence shown here is derived from an EMBL/GenBank/DDBJ whole genome shotgun (WGS) entry which is preliminary data.</text>
</comment>
<dbReference type="RefSeq" id="WP_146571710.1">
    <property type="nucleotide sequence ID" value="NZ_SJPH01000002.1"/>
</dbReference>
<keyword evidence="9" id="KW-1185">Reference proteome</keyword>
<gene>
    <name evidence="8" type="ORF">Pla111_08510</name>
</gene>
<dbReference type="Gene3D" id="3.90.226.10">
    <property type="entry name" value="2-enoyl-CoA Hydratase, Chain A, domain 1"/>
    <property type="match status" value="1"/>
</dbReference>
<dbReference type="InterPro" id="IPR001478">
    <property type="entry name" value="PDZ"/>
</dbReference>
<dbReference type="CDD" id="cd07560">
    <property type="entry name" value="Peptidase_S41_CPP"/>
    <property type="match status" value="1"/>
</dbReference>
<evidence type="ECO:0000313" key="8">
    <source>
        <dbReference type="EMBL" id="TWT47239.1"/>
    </source>
</evidence>
<dbReference type="EMBL" id="SJPH01000002">
    <property type="protein sequence ID" value="TWT47239.1"/>
    <property type="molecule type" value="Genomic_DNA"/>
</dbReference>
<evidence type="ECO:0000256" key="2">
    <source>
        <dbReference type="ARBA" id="ARBA00022670"/>
    </source>
</evidence>
<dbReference type="InterPro" id="IPR004447">
    <property type="entry name" value="Peptidase_S41A"/>
</dbReference>
<protein>
    <submittedName>
        <fullName evidence="8">Putative CtpA-like serine protease</fullName>
        <ecNumber evidence="8">3.4.21.-</ecNumber>
    </submittedName>
</protein>
<dbReference type="InterPro" id="IPR029045">
    <property type="entry name" value="ClpP/crotonase-like_dom_sf"/>
</dbReference>
<dbReference type="InterPro" id="IPR041489">
    <property type="entry name" value="PDZ_6"/>
</dbReference>
<evidence type="ECO:0000256" key="6">
    <source>
        <dbReference type="SAM" id="MobiDB-lite"/>
    </source>
</evidence>
<dbReference type="InterPro" id="IPR036034">
    <property type="entry name" value="PDZ_sf"/>
</dbReference>
<keyword evidence="2 5" id="KW-0645">Protease</keyword>
<name>A0A5C5WAY4_9BACT</name>
<dbReference type="SUPFAM" id="SSF50156">
    <property type="entry name" value="PDZ domain-like"/>
    <property type="match status" value="1"/>
</dbReference>
<keyword evidence="4 5" id="KW-0720">Serine protease</keyword>
<dbReference type="Pfam" id="PF17820">
    <property type="entry name" value="PDZ_6"/>
    <property type="match status" value="1"/>
</dbReference>
<evidence type="ECO:0000256" key="3">
    <source>
        <dbReference type="ARBA" id="ARBA00022801"/>
    </source>
</evidence>
<evidence type="ECO:0000256" key="4">
    <source>
        <dbReference type="ARBA" id="ARBA00022825"/>
    </source>
</evidence>
<dbReference type="GO" id="GO:0030288">
    <property type="term" value="C:outer membrane-bounded periplasmic space"/>
    <property type="evidence" value="ECO:0007669"/>
    <property type="project" value="TreeGrafter"/>
</dbReference>
<evidence type="ECO:0000256" key="5">
    <source>
        <dbReference type="RuleBase" id="RU004404"/>
    </source>
</evidence>
<dbReference type="SUPFAM" id="SSF52096">
    <property type="entry name" value="ClpP/crotonase"/>
    <property type="match status" value="1"/>
</dbReference>
<dbReference type="GO" id="GO:0004175">
    <property type="term" value="F:endopeptidase activity"/>
    <property type="evidence" value="ECO:0007669"/>
    <property type="project" value="TreeGrafter"/>
</dbReference>
<feature type="domain" description="PDZ" evidence="7">
    <location>
        <begin position="267"/>
        <end position="341"/>
    </location>
</feature>
<dbReference type="Proteomes" id="UP000318995">
    <property type="component" value="Unassembled WGS sequence"/>
</dbReference>
<dbReference type="AlphaFoldDB" id="A0A5C5WAY4"/>
<proteinExistence type="inferred from homology"/>
<dbReference type="OrthoDB" id="9812068at2"/>
<accession>A0A5C5WAY4</accession>